<dbReference type="Proteomes" id="UP000471640">
    <property type="component" value="Unassembled WGS sequence"/>
</dbReference>
<accession>A0A6P1DSP9</accession>
<sequence length="95" mass="9835">MLLACFGVVIGNIKQTTGQESGSSFQWLSKPIRQLLQRIVVFATVPSRGVTEIGVETDVECKALSLAGLHAALGGGLVQQEGVAASRAGVVLGWG</sequence>
<organism evidence="1 2">
    <name type="scientific">Thiorhodococcus mannitoliphagus</name>
    <dbReference type="NCBI Taxonomy" id="329406"/>
    <lineage>
        <taxon>Bacteria</taxon>
        <taxon>Pseudomonadati</taxon>
        <taxon>Pseudomonadota</taxon>
        <taxon>Gammaproteobacteria</taxon>
        <taxon>Chromatiales</taxon>
        <taxon>Chromatiaceae</taxon>
        <taxon>Thiorhodococcus</taxon>
    </lineage>
</organism>
<keyword evidence="2" id="KW-1185">Reference proteome</keyword>
<reference evidence="1 2" key="2">
    <citation type="submission" date="2020-02" db="EMBL/GenBank/DDBJ databases">
        <title>Genome sequences of Thiorhodococcus mannitoliphagus and Thiorhodococcus minor, purple sulfur photosynthetic bacteria in the gammaproteobacterial family, Chromatiaceae.</title>
        <authorList>
            <person name="Aviles F.A."/>
            <person name="Meyer T.E."/>
            <person name="Kyndt J.A."/>
        </authorList>
    </citation>
    <scope>NUCLEOTIDE SEQUENCE [LARGE SCALE GENOMIC DNA]</scope>
    <source>
        <strain evidence="1 2">DSM 18266</strain>
    </source>
</reference>
<comment type="caution">
    <text evidence="1">The sequence shown here is derived from an EMBL/GenBank/DDBJ whole genome shotgun (WGS) entry which is preliminary data.</text>
</comment>
<evidence type="ECO:0000313" key="1">
    <source>
        <dbReference type="EMBL" id="NEX21118.1"/>
    </source>
</evidence>
<reference evidence="2" key="1">
    <citation type="journal article" date="2020" name="Microbiol. Resour. Announc.">
        <title>Draft Genome Sequences of Thiorhodococcus mannitoliphagus and Thiorhodococcus minor, Purple Sulfur Photosynthetic Bacteria in the Gammaproteobacterial Family Chromatiaceae.</title>
        <authorList>
            <person name="Aviles F.A."/>
            <person name="Meyer T.E."/>
            <person name="Kyndt J.A."/>
        </authorList>
    </citation>
    <scope>NUCLEOTIDE SEQUENCE [LARGE SCALE GENOMIC DNA]</scope>
    <source>
        <strain evidence="2">DSM 18266</strain>
    </source>
</reference>
<protein>
    <submittedName>
        <fullName evidence="1">Uncharacterized protein</fullName>
    </submittedName>
</protein>
<proteinExistence type="predicted"/>
<dbReference type="EMBL" id="JAAIJR010000045">
    <property type="protein sequence ID" value="NEX21118.1"/>
    <property type="molecule type" value="Genomic_DNA"/>
</dbReference>
<evidence type="ECO:0000313" key="2">
    <source>
        <dbReference type="Proteomes" id="UP000471640"/>
    </source>
</evidence>
<gene>
    <name evidence="1" type="ORF">G3480_12480</name>
</gene>
<dbReference type="AlphaFoldDB" id="A0A6P1DSP9"/>
<name>A0A6P1DSP9_9GAMM</name>
<dbReference type="RefSeq" id="WP_164654221.1">
    <property type="nucleotide sequence ID" value="NZ_JAAIJR010000045.1"/>
</dbReference>